<proteinExistence type="inferred from homology"/>
<evidence type="ECO:0000256" key="1">
    <source>
        <dbReference type="ARBA" id="ARBA00012417"/>
    </source>
</evidence>
<evidence type="ECO:0000313" key="12">
    <source>
        <dbReference type="Proteomes" id="UP000036867"/>
    </source>
</evidence>
<dbReference type="GO" id="GO:0003887">
    <property type="term" value="F:DNA-directed DNA polymerase activity"/>
    <property type="evidence" value="ECO:0007669"/>
    <property type="project" value="UniProtKB-KW"/>
</dbReference>
<evidence type="ECO:0000259" key="10">
    <source>
        <dbReference type="Pfam" id="PF21694"/>
    </source>
</evidence>
<evidence type="ECO:0000259" key="9">
    <source>
        <dbReference type="Pfam" id="PF06144"/>
    </source>
</evidence>
<dbReference type="RefSeq" id="WP_053416416.1">
    <property type="nucleotide sequence ID" value="NZ_LILB01000001.1"/>
</dbReference>
<dbReference type="Gene3D" id="3.40.50.300">
    <property type="entry name" value="P-loop containing nucleotide triphosphate hydrolases"/>
    <property type="match status" value="1"/>
</dbReference>
<keyword evidence="3" id="KW-0808">Transferase</keyword>
<dbReference type="InterPro" id="IPR008921">
    <property type="entry name" value="DNA_pol3_clamp-load_cplx_C"/>
</dbReference>
<feature type="domain" description="DNA polymerase III delta subunit-like C-terminal" evidence="10">
    <location>
        <begin position="215"/>
        <end position="334"/>
    </location>
</feature>
<keyword evidence="5" id="KW-0235">DNA replication</keyword>
<dbReference type="Gene3D" id="1.10.8.60">
    <property type="match status" value="1"/>
</dbReference>
<dbReference type="PANTHER" id="PTHR34388">
    <property type="entry name" value="DNA POLYMERASE III SUBUNIT DELTA"/>
    <property type="match status" value="1"/>
</dbReference>
<dbReference type="InterPro" id="IPR010372">
    <property type="entry name" value="DNA_pol3_delta_N"/>
</dbReference>
<reference evidence="12" key="1">
    <citation type="submission" date="2015-08" db="EMBL/GenBank/DDBJ databases">
        <title>Fjat-10028 dsm 16317.</title>
        <authorList>
            <person name="Liu B."/>
            <person name="Wang J."/>
            <person name="Zhu Y."/>
            <person name="Liu G."/>
            <person name="Chen Q."/>
            <person name="Chen Z."/>
            <person name="Lan J."/>
            <person name="Che J."/>
            <person name="Ge C."/>
            <person name="Shi H."/>
            <person name="Pan Z."/>
            <person name="Liu X."/>
        </authorList>
    </citation>
    <scope>NUCLEOTIDE SEQUENCE [LARGE SCALE GENOMIC DNA]</scope>
    <source>
        <strain evidence="12">DSM 16317</strain>
    </source>
</reference>
<accession>A0A0M0LME0</accession>
<keyword evidence="12" id="KW-1185">Reference proteome</keyword>
<dbReference type="GO" id="GO:0003677">
    <property type="term" value="F:DNA binding"/>
    <property type="evidence" value="ECO:0007669"/>
    <property type="project" value="InterPro"/>
</dbReference>
<evidence type="ECO:0000313" key="11">
    <source>
        <dbReference type="EMBL" id="KOO52245.1"/>
    </source>
</evidence>
<feature type="domain" description="DNA polymerase III delta N-terminal" evidence="9">
    <location>
        <begin position="18"/>
        <end position="140"/>
    </location>
</feature>
<protein>
    <recommendedName>
        <fullName evidence="2">DNA polymerase III subunit delta</fullName>
        <ecNumber evidence="1">2.7.7.7</ecNumber>
    </recommendedName>
</protein>
<dbReference type="InterPro" id="IPR005790">
    <property type="entry name" value="DNA_polIII_delta"/>
</dbReference>
<dbReference type="GO" id="GO:0009360">
    <property type="term" value="C:DNA polymerase III complex"/>
    <property type="evidence" value="ECO:0007669"/>
    <property type="project" value="InterPro"/>
</dbReference>
<sequence length="336" mass="39129">MFSTLWKSIKKGDLQPVYLLAGVESYFIDETIRRIKTKLDEDGDIETITIDLDEQPVDYVIDESDTIPFFSSQKLIIAKNASFLKATEKGKEKIDHDLKRLEKWLDHPSDTSITIFIAPYEKLDERKKVTKLMKDRAVYMLAETPKENDLMVWVQNEVSQKQKTIDQDAISKLIELVGMDMLHLQSEIEKLSLYLGNENTITQALVEEMVAKTLEQDAFKMLNAYLHRDVSSALTIYHDLIRQKQEPIALVALLASQIRLMSNVYYLLKKGYHSQQIAKQLKVNPYRVKRIVEERRKISEDSLLKALFGLSEVDYQLKTMSGRRERYLELFMMRPI</sequence>
<dbReference type="SUPFAM" id="SSF52540">
    <property type="entry name" value="P-loop containing nucleoside triphosphate hydrolases"/>
    <property type="match status" value="1"/>
</dbReference>
<dbReference type="InterPro" id="IPR027417">
    <property type="entry name" value="P-loop_NTPase"/>
</dbReference>
<dbReference type="AlphaFoldDB" id="A0A0M0LME0"/>
<organism evidence="11 12">
    <name type="scientific">Viridibacillus arvi</name>
    <dbReference type="NCBI Taxonomy" id="263475"/>
    <lineage>
        <taxon>Bacteria</taxon>
        <taxon>Bacillati</taxon>
        <taxon>Bacillota</taxon>
        <taxon>Bacilli</taxon>
        <taxon>Bacillales</taxon>
        <taxon>Caryophanaceae</taxon>
        <taxon>Viridibacillus</taxon>
    </lineage>
</organism>
<name>A0A0M0LME0_9BACL</name>
<evidence type="ECO:0000256" key="7">
    <source>
        <dbReference type="ARBA" id="ARBA00034754"/>
    </source>
</evidence>
<dbReference type="GeneID" id="301135948"/>
<keyword evidence="4" id="KW-0548">Nucleotidyltransferase</keyword>
<dbReference type="OrthoDB" id="9775929at2"/>
<dbReference type="Pfam" id="PF21694">
    <property type="entry name" value="DNA_pol3_delta_C"/>
    <property type="match status" value="1"/>
</dbReference>
<dbReference type="EMBL" id="LILB01000001">
    <property type="protein sequence ID" value="KOO52245.1"/>
    <property type="molecule type" value="Genomic_DNA"/>
</dbReference>
<dbReference type="Proteomes" id="UP000036867">
    <property type="component" value="Unassembled WGS sequence"/>
</dbReference>
<comment type="similarity">
    <text evidence="7">Belongs to the DNA polymerase HolA subunit family.</text>
</comment>
<comment type="caution">
    <text evidence="11">The sequence shown here is derived from an EMBL/GenBank/DDBJ whole genome shotgun (WGS) entry which is preliminary data.</text>
</comment>
<dbReference type="InterPro" id="IPR048466">
    <property type="entry name" value="DNA_pol3_delta-like_C"/>
</dbReference>
<dbReference type="Pfam" id="PF06144">
    <property type="entry name" value="DNA_pol3_delta"/>
    <property type="match status" value="1"/>
</dbReference>
<evidence type="ECO:0000256" key="2">
    <source>
        <dbReference type="ARBA" id="ARBA00017703"/>
    </source>
</evidence>
<dbReference type="PATRIC" id="fig|263475.3.peg.1956"/>
<comment type="catalytic activity">
    <reaction evidence="8">
        <text>DNA(n) + a 2'-deoxyribonucleoside 5'-triphosphate = DNA(n+1) + diphosphate</text>
        <dbReference type="Rhea" id="RHEA:22508"/>
        <dbReference type="Rhea" id="RHEA-COMP:17339"/>
        <dbReference type="Rhea" id="RHEA-COMP:17340"/>
        <dbReference type="ChEBI" id="CHEBI:33019"/>
        <dbReference type="ChEBI" id="CHEBI:61560"/>
        <dbReference type="ChEBI" id="CHEBI:173112"/>
        <dbReference type="EC" id="2.7.7.7"/>
    </reaction>
</comment>
<dbReference type="PANTHER" id="PTHR34388:SF1">
    <property type="entry name" value="DNA POLYMERASE III SUBUNIT DELTA"/>
    <property type="match status" value="1"/>
</dbReference>
<dbReference type="Gene3D" id="1.20.272.10">
    <property type="match status" value="1"/>
</dbReference>
<evidence type="ECO:0000256" key="5">
    <source>
        <dbReference type="ARBA" id="ARBA00022705"/>
    </source>
</evidence>
<dbReference type="NCBIfam" id="TIGR01128">
    <property type="entry name" value="holA"/>
    <property type="match status" value="1"/>
</dbReference>
<gene>
    <name evidence="11" type="ORF">AMD00_07510</name>
</gene>
<evidence type="ECO:0000256" key="4">
    <source>
        <dbReference type="ARBA" id="ARBA00022695"/>
    </source>
</evidence>
<evidence type="ECO:0000256" key="6">
    <source>
        <dbReference type="ARBA" id="ARBA00022932"/>
    </source>
</evidence>
<dbReference type="SUPFAM" id="SSF48019">
    <property type="entry name" value="post-AAA+ oligomerization domain-like"/>
    <property type="match status" value="1"/>
</dbReference>
<dbReference type="STRING" id="263475.AMD00_07510"/>
<keyword evidence="6" id="KW-0239">DNA-directed DNA polymerase</keyword>
<dbReference type="EC" id="2.7.7.7" evidence="1"/>
<dbReference type="GO" id="GO:0006261">
    <property type="term" value="P:DNA-templated DNA replication"/>
    <property type="evidence" value="ECO:0007669"/>
    <property type="project" value="TreeGrafter"/>
</dbReference>
<evidence type="ECO:0000256" key="3">
    <source>
        <dbReference type="ARBA" id="ARBA00022679"/>
    </source>
</evidence>
<evidence type="ECO:0000256" key="8">
    <source>
        <dbReference type="ARBA" id="ARBA00049244"/>
    </source>
</evidence>